<evidence type="ECO:0000256" key="12">
    <source>
        <dbReference type="PIRSR" id="PIRSR600823-3"/>
    </source>
</evidence>
<dbReference type="InterPro" id="IPR019793">
    <property type="entry name" value="Peroxidases_heam-ligand_BS"/>
</dbReference>
<dbReference type="PRINTS" id="PR00461">
    <property type="entry name" value="PLPEROXIDASE"/>
</dbReference>
<evidence type="ECO:0000256" key="5">
    <source>
        <dbReference type="ARBA" id="ARBA00022559"/>
    </source>
</evidence>
<evidence type="ECO:0000256" key="2">
    <source>
        <dbReference type="ARBA" id="ARBA00002322"/>
    </source>
</evidence>
<dbReference type="InterPro" id="IPR000823">
    <property type="entry name" value="Peroxidase_pln"/>
</dbReference>
<comment type="caution">
    <text evidence="15">The sequence shown here is derived from an EMBL/GenBank/DDBJ whole genome shotgun (WGS) entry which is preliminary data.</text>
</comment>
<evidence type="ECO:0000313" key="16">
    <source>
        <dbReference type="Proteomes" id="UP001187192"/>
    </source>
</evidence>
<dbReference type="SUPFAM" id="SSF48113">
    <property type="entry name" value="Heme-dependent peroxidases"/>
    <property type="match status" value="1"/>
</dbReference>
<dbReference type="GO" id="GO:0140825">
    <property type="term" value="F:lactoperoxidase activity"/>
    <property type="evidence" value="ECO:0007669"/>
    <property type="project" value="UniProtKB-EC"/>
</dbReference>
<dbReference type="InterPro" id="IPR010255">
    <property type="entry name" value="Haem_peroxidase_sf"/>
</dbReference>
<evidence type="ECO:0000256" key="8">
    <source>
        <dbReference type="ARBA" id="ARBA00023002"/>
    </source>
</evidence>
<dbReference type="Gene3D" id="1.10.420.10">
    <property type="entry name" value="Peroxidase, domain 2"/>
    <property type="match status" value="1"/>
</dbReference>
<evidence type="ECO:0000256" key="4">
    <source>
        <dbReference type="ARBA" id="ARBA00012313"/>
    </source>
</evidence>
<dbReference type="GO" id="GO:0020037">
    <property type="term" value="F:heme binding"/>
    <property type="evidence" value="ECO:0007669"/>
    <property type="project" value="InterPro"/>
</dbReference>
<dbReference type="EMBL" id="BTGU01000021">
    <property type="protein sequence ID" value="GMN45812.1"/>
    <property type="molecule type" value="Genomic_DNA"/>
</dbReference>
<dbReference type="PANTHER" id="PTHR31517:SF17">
    <property type="entry name" value="PEROXIDASE 6"/>
    <property type="match status" value="1"/>
</dbReference>
<evidence type="ECO:0000256" key="3">
    <source>
        <dbReference type="ARBA" id="ARBA00006873"/>
    </source>
</evidence>
<evidence type="ECO:0000256" key="7">
    <source>
        <dbReference type="ARBA" id="ARBA00022723"/>
    </source>
</evidence>
<feature type="binding site" evidence="12">
    <location>
        <position position="112"/>
    </location>
    <ligand>
        <name>Ca(2+)</name>
        <dbReference type="ChEBI" id="CHEBI:29108"/>
        <label>2</label>
    </ligand>
</feature>
<dbReference type="PROSITE" id="PS50873">
    <property type="entry name" value="PEROXIDASE_4"/>
    <property type="match status" value="1"/>
</dbReference>
<feature type="binding site" evidence="12">
    <location>
        <position position="115"/>
    </location>
    <ligand>
        <name>Ca(2+)</name>
        <dbReference type="ChEBI" id="CHEBI:29108"/>
        <label>2</label>
    </ligand>
</feature>
<comment type="cofactor">
    <cofactor evidence="12">
        <name>heme b</name>
        <dbReference type="ChEBI" id="CHEBI:60344"/>
    </cofactor>
    <text evidence="12">Binds 1 heme b (iron(II)-protoporphyrin IX) group per subunit.</text>
</comment>
<evidence type="ECO:0000256" key="13">
    <source>
        <dbReference type="PIRSR" id="PIRSR600823-5"/>
    </source>
</evidence>
<dbReference type="GO" id="GO:0046872">
    <property type="term" value="F:metal ion binding"/>
    <property type="evidence" value="ECO:0007669"/>
    <property type="project" value="UniProtKB-KW"/>
</dbReference>
<feature type="binding site" evidence="12">
    <location>
        <position position="60"/>
    </location>
    <ligand>
        <name>Ca(2+)</name>
        <dbReference type="ChEBI" id="CHEBI:29108"/>
        <label>2</label>
    </ligand>
</feature>
<evidence type="ECO:0000259" key="14">
    <source>
        <dbReference type="PROSITE" id="PS50873"/>
    </source>
</evidence>
<proteinExistence type="inferred from homology"/>
<keyword evidence="7 12" id="KW-0479">Metal-binding</keyword>
<dbReference type="GO" id="GO:0006979">
    <property type="term" value="P:response to oxidative stress"/>
    <property type="evidence" value="ECO:0007669"/>
    <property type="project" value="InterPro"/>
</dbReference>
<keyword evidence="16" id="KW-1185">Reference proteome</keyword>
<evidence type="ECO:0000256" key="9">
    <source>
        <dbReference type="ARBA" id="ARBA00023004"/>
    </source>
</evidence>
<keyword evidence="8" id="KW-0560">Oxidoreductase</keyword>
<dbReference type="PRINTS" id="PR00458">
    <property type="entry name" value="PEROXIDASE"/>
</dbReference>
<comment type="cofactor">
    <cofactor evidence="12">
        <name>Ca(2+)</name>
        <dbReference type="ChEBI" id="CHEBI:29108"/>
    </cofactor>
    <text evidence="12">Binds 2 calcium ions per subunit.</text>
</comment>
<organism evidence="15 16">
    <name type="scientific">Ficus carica</name>
    <name type="common">Common fig</name>
    <dbReference type="NCBI Taxonomy" id="3494"/>
    <lineage>
        <taxon>Eukaryota</taxon>
        <taxon>Viridiplantae</taxon>
        <taxon>Streptophyta</taxon>
        <taxon>Embryophyta</taxon>
        <taxon>Tracheophyta</taxon>
        <taxon>Spermatophyta</taxon>
        <taxon>Magnoliopsida</taxon>
        <taxon>eudicotyledons</taxon>
        <taxon>Gunneridae</taxon>
        <taxon>Pentapetalae</taxon>
        <taxon>rosids</taxon>
        <taxon>fabids</taxon>
        <taxon>Rosales</taxon>
        <taxon>Moraceae</taxon>
        <taxon>Ficeae</taxon>
        <taxon>Ficus</taxon>
    </lineage>
</organism>
<feature type="binding site" evidence="12">
    <location>
        <position position="120"/>
    </location>
    <ligand>
        <name>Ca(2+)</name>
        <dbReference type="ChEBI" id="CHEBI:29108"/>
        <label>2</label>
    </ligand>
</feature>
<evidence type="ECO:0000256" key="10">
    <source>
        <dbReference type="ARBA" id="ARBA00023157"/>
    </source>
</evidence>
<dbReference type="AlphaFoldDB" id="A0AA88A3P0"/>
<dbReference type="FunFam" id="1.10.420.10:FF:000001">
    <property type="entry name" value="Peroxidase"/>
    <property type="match status" value="1"/>
</dbReference>
<keyword evidence="6" id="KW-0349">Heme</keyword>
<dbReference type="EC" id="1.11.1.7" evidence="4"/>
<dbReference type="PROSITE" id="PS00435">
    <property type="entry name" value="PEROXIDASE_1"/>
    <property type="match status" value="1"/>
</dbReference>
<comment type="similarity">
    <text evidence="3">Belongs to the peroxidase family. Ascorbate peroxidase subfamily.</text>
</comment>
<sequence length="196" mass="22031">MVGGPFYKVRLGRKDGFISEASRVFRNLPLVSHTMDDIINIFAKKGFTIDEMVALTGGHTIGFSHCKEFADRIFHYSKTRPTDPDIYPKFAAALQQTCANYTTDRSMAAFNDVMTPGKFDNVYFQNLQRGLGLLRTDQALVKDPRTKAAVDRFAADQKAFFDAFSHAMEKLSVLDVKTGPKGEVRRRCDAFNSIQT</sequence>
<dbReference type="Gene3D" id="1.10.520.10">
    <property type="match status" value="1"/>
</dbReference>
<keyword evidence="10 13" id="KW-1015">Disulfide bond</keyword>
<evidence type="ECO:0000313" key="15">
    <source>
        <dbReference type="EMBL" id="GMN45812.1"/>
    </source>
</evidence>
<keyword evidence="5" id="KW-0575">Peroxidase</keyword>
<gene>
    <name evidence="15" type="ORF">TIFTF001_015001</name>
</gene>
<keyword evidence="9 12" id="KW-0408">Iron</keyword>
<evidence type="ECO:0000256" key="6">
    <source>
        <dbReference type="ARBA" id="ARBA00022617"/>
    </source>
</evidence>
<comment type="catalytic activity">
    <reaction evidence="1">
        <text>2 a phenolic donor + H2O2 = 2 a phenolic radical donor + 2 H2O</text>
        <dbReference type="Rhea" id="RHEA:56136"/>
        <dbReference type="ChEBI" id="CHEBI:15377"/>
        <dbReference type="ChEBI" id="CHEBI:16240"/>
        <dbReference type="ChEBI" id="CHEBI:139520"/>
        <dbReference type="ChEBI" id="CHEBI:139521"/>
        <dbReference type="EC" id="1.11.1.7"/>
    </reaction>
</comment>
<feature type="binding site" evidence="11">
    <location>
        <position position="29"/>
    </location>
    <ligand>
        <name>substrate</name>
    </ligand>
</feature>
<dbReference type="Proteomes" id="UP001187192">
    <property type="component" value="Unassembled WGS sequence"/>
</dbReference>
<feature type="disulfide bond" evidence="13">
    <location>
        <begin position="66"/>
        <end position="98"/>
    </location>
</feature>
<accession>A0AA88A3P0</accession>
<reference evidence="15" key="1">
    <citation type="submission" date="2023-07" db="EMBL/GenBank/DDBJ databases">
        <title>draft genome sequence of fig (Ficus carica).</title>
        <authorList>
            <person name="Takahashi T."/>
            <person name="Nishimura K."/>
        </authorList>
    </citation>
    <scope>NUCLEOTIDE SEQUENCE</scope>
</reference>
<evidence type="ECO:0000256" key="11">
    <source>
        <dbReference type="PIRSR" id="PIRSR600823-2"/>
    </source>
</evidence>
<name>A0AA88A3P0_FICCA</name>
<feature type="domain" description="Plant heme peroxidase family profile" evidence="14">
    <location>
        <begin position="1"/>
        <end position="192"/>
    </location>
</feature>
<protein>
    <recommendedName>
        <fullName evidence="4">peroxidase</fullName>
        <ecNumber evidence="4">1.11.1.7</ecNumber>
    </recommendedName>
</protein>
<feature type="binding site" description="axial binding residue" evidence="12">
    <location>
        <position position="59"/>
    </location>
    <ligand>
        <name>heme b</name>
        <dbReference type="ChEBI" id="CHEBI:60344"/>
    </ligand>
    <ligandPart>
        <name>Fe</name>
        <dbReference type="ChEBI" id="CHEBI:18248"/>
    </ligandPart>
</feature>
<keyword evidence="12" id="KW-0106">Calcium</keyword>
<dbReference type="Pfam" id="PF00141">
    <property type="entry name" value="peroxidase"/>
    <property type="match status" value="1"/>
</dbReference>
<dbReference type="PANTHER" id="PTHR31517">
    <property type="match status" value="1"/>
</dbReference>
<evidence type="ECO:0000256" key="1">
    <source>
        <dbReference type="ARBA" id="ARBA00000189"/>
    </source>
</evidence>
<comment type="function">
    <text evidence="2">Removal of H(2)O(2), oxidation of toxic reductants, biosynthesis and degradation of lignin, suberization, auxin catabolism, response to environmental stresses such as wounding, pathogen attack and oxidative stress. These functions might be dependent on each isozyme/isoform in each plant tissue.</text>
</comment>
<dbReference type="InterPro" id="IPR002016">
    <property type="entry name" value="Haem_peroxidase"/>
</dbReference>